<dbReference type="EC" id="3.1.1.-" evidence="6"/>
<dbReference type="InterPro" id="IPR019826">
    <property type="entry name" value="Carboxylesterase_B_AS"/>
</dbReference>
<evidence type="ECO:0000256" key="1">
    <source>
        <dbReference type="ARBA" id="ARBA00005964"/>
    </source>
</evidence>
<dbReference type="Gene3D" id="3.40.50.1820">
    <property type="entry name" value="alpha/beta hydrolase"/>
    <property type="match status" value="1"/>
</dbReference>
<proteinExistence type="inferred from homology"/>
<evidence type="ECO:0000256" key="5">
    <source>
        <dbReference type="ARBA" id="ARBA00023180"/>
    </source>
</evidence>
<evidence type="ECO:0000259" key="7">
    <source>
        <dbReference type="Pfam" id="PF00135"/>
    </source>
</evidence>
<dbReference type="KEGG" id="bmor:101743027"/>
<reference evidence="8" key="2">
    <citation type="submission" date="2022-06" db="UniProtKB">
        <authorList>
            <consortium name="EnsemblMetazoa"/>
        </authorList>
    </citation>
    <scope>IDENTIFICATION</scope>
    <source>
        <strain evidence="8">p50T (Dazao)</strain>
    </source>
</reference>
<accession>A0A8R2LZI1</accession>
<evidence type="ECO:0000256" key="3">
    <source>
        <dbReference type="ARBA" id="ARBA00022801"/>
    </source>
</evidence>
<dbReference type="AlphaFoldDB" id="A0A8R2LZI1"/>
<feature type="domain" description="Carboxylesterase type B" evidence="7">
    <location>
        <begin position="16"/>
        <end position="525"/>
    </location>
</feature>
<dbReference type="InterPro" id="IPR029058">
    <property type="entry name" value="AB_hydrolase_fold"/>
</dbReference>
<dbReference type="RefSeq" id="XP_037870386.1">
    <property type="nucleotide sequence ID" value="XM_038014458.2"/>
</dbReference>
<keyword evidence="4" id="KW-1015">Disulfide bond</keyword>
<dbReference type="Proteomes" id="UP000005204">
    <property type="component" value="Unassembled WGS sequence"/>
</dbReference>
<evidence type="ECO:0000256" key="6">
    <source>
        <dbReference type="RuleBase" id="RU361235"/>
    </source>
</evidence>
<dbReference type="Pfam" id="PF00135">
    <property type="entry name" value="COesterase"/>
    <property type="match status" value="1"/>
</dbReference>
<dbReference type="InterPro" id="IPR002018">
    <property type="entry name" value="CarbesteraseB"/>
</dbReference>
<name>A0A8R2LZI1_BOMMO</name>
<dbReference type="GO" id="GO:0052689">
    <property type="term" value="F:carboxylic ester hydrolase activity"/>
    <property type="evidence" value="ECO:0007669"/>
    <property type="project" value="UniProtKB-KW"/>
</dbReference>
<dbReference type="InterPro" id="IPR050309">
    <property type="entry name" value="Type-B_Carboxylest/Lipase"/>
</dbReference>
<dbReference type="SUPFAM" id="SSF53474">
    <property type="entry name" value="alpha/beta-Hydrolases"/>
    <property type="match status" value="1"/>
</dbReference>
<dbReference type="PROSITE" id="PS00122">
    <property type="entry name" value="CARBOXYLESTERASE_B_1"/>
    <property type="match status" value="1"/>
</dbReference>
<reference evidence="9" key="1">
    <citation type="journal article" date="2008" name="Insect Biochem. Mol. Biol.">
        <title>The genome of a lepidopteran model insect, the silkworm Bombyx mori.</title>
        <authorList>
            <consortium name="International Silkworm Genome Consortium"/>
        </authorList>
    </citation>
    <scope>NUCLEOTIDE SEQUENCE [LARGE SCALE GENOMIC DNA]</scope>
    <source>
        <strain evidence="9">p50T</strain>
    </source>
</reference>
<dbReference type="EnsemblMetazoa" id="XM_038014458.1">
    <property type="protein sequence ID" value="XP_037870386.1"/>
    <property type="gene ID" value="LOC101743027"/>
</dbReference>
<comment type="similarity">
    <text evidence="1 6">Belongs to the type-B carboxylesterase/lipase family.</text>
</comment>
<keyword evidence="2" id="KW-0719">Serine esterase</keyword>
<evidence type="ECO:0000256" key="4">
    <source>
        <dbReference type="ARBA" id="ARBA00023157"/>
    </source>
</evidence>
<organism evidence="8 9">
    <name type="scientific">Bombyx mori</name>
    <name type="common">Silk moth</name>
    <dbReference type="NCBI Taxonomy" id="7091"/>
    <lineage>
        <taxon>Eukaryota</taxon>
        <taxon>Metazoa</taxon>
        <taxon>Ecdysozoa</taxon>
        <taxon>Arthropoda</taxon>
        <taxon>Hexapoda</taxon>
        <taxon>Insecta</taxon>
        <taxon>Pterygota</taxon>
        <taxon>Neoptera</taxon>
        <taxon>Endopterygota</taxon>
        <taxon>Lepidoptera</taxon>
        <taxon>Glossata</taxon>
        <taxon>Ditrysia</taxon>
        <taxon>Bombycoidea</taxon>
        <taxon>Bombycidae</taxon>
        <taxon>Bombycinae</taxon>
        <taxon>Bombyx</taxon>
    </lineage>
</organism>
<protein>
    <recommendedName>
        <fullName evidence="6">Carboxylic ester hydrolase</fullName>
        <ecNumber evidence="6">3.1.1.-</ecNumber>
    </recommendedName>
</protein>
<evidence type="ECO:0000313" key="8">
    <source>
        <dbReference type="EnsemblMetazoa" id="XP_037870386.1"/>
    </source>
</evidence>
<keyword evidence="3 6" id="KW-0378">Hydrolase</keyword>
<dbReference type="CDD" id="cd00312">
    <property type="entry name" value="Esterase_lipase"/>
    <property type="match status" value="1"/>
</dbReference>
<dbReference type="GeneID" id="101743027"/>
<evidence type="ECO:0000313" key="9">
    <source>
        <dbReference type="Proteomes" id="UP000005204"/>
    </source>
</evidence>
<dbReference type="PANTHER" id="PTHR11559">
    <property type="entry name" value="CARBOXYLESTERASE"/>
    <property type="match status" value="1"/>
</dbReference>
<evidence type="ECO:0000256" key="2">
    <source>
        <dbReference type="ARBA" id="ARBA00022487"/>
    </source>
</evidence>
<keyword evidence="9" id="KW-1185">Reference proteome</keyword>
<sequence length="533" mass="61006">MKKIFVRVVNKMSLTHVEQGTLEGVVCDNGKYVAFKGIPYAKPPLGKLRFKAPEPPEPWDGIRNANEHGPICPQYNERMNRIEDGSEDCLYLNVYSKNLKPTTPLPVMVWIHGGGFYTGSGNSEFYGPDFFMEHEVILVTLNYRLEVLGFLCLDNEEVPGNAGLKDQVAALKWIKQNIAAFGGDKNNITLFGCSAGSASTSLHLVSDMSKGLFDKAICQSGVCLNEWAYNLYARERAFQLGKLLGKETEDEIELLEFLRSIPASSLVNNELPYLQINNIDLVDNIKFGPVIENPNLNVEKFLNESPVNLVKKGHLANIPLILGYTSGEGIEIVRNLPRIVNYYSMVGSVVPRELKLKLQLEDIKELDVKIRKHYCGGKEITQDMYQELVDLETDRLFVYNIIRYARYHNHHNSKPVFLYKFTAETERNYTKRNYNMNTVKGVCHSDDLMYFFNVTCLDIPLTQESKDIIDKLVRLWVNFAKTGCPVSERESEQWRPFTNSEKNTYIIGNDFKSVQDEDDENIRFWDEIYHENI</sequence>
<keyword evidence="5" id="KW-0325">Glycoprotein</keyword>